<evidence type="ECO:0000256" key="8">
    <source>
        <dbReference type="ARBA" id="ARBA00048543"/>
    </source>
</evidence>
<feature type="binding site" evidence="9">
    <location>
        <position position="126"/>
    </location>
    <ligand>
        <name>NADPH</name>
        <dbReference type="ChEBI" id="CHEBI:57783"/>
    </ligand>
</feature>
<dbReference type="HAMAP" id="MF_00183">
    <property type="entry name" value="DXP_reductoisom"/>
    <property type="match status" value="1"/>
</dbReference>
<keyword evidence="6 9" id="KW-0464">Manganese</keyword>
<dbReference type="Pfam" id="PF02670">
    <property type="entry name" value="DXP_reductoisom"/>
    <property type="match status" value="1"/>
</dbReference>
<feature type="binding site" evidence="9">
    <location>
        <position position="14"/>
    </location>
    <ligand>
        <name>NADPH</name>
        <dbReference type="ChEBI" id="CHEBI:57783"/>
    </ligand>
</feature>
<dbReference type="PIRSF" id="PIRSF006205">
    <property type="entry name" value="Dxp_reductismrs"/>
    <property type="match status" value="1"/>
</dbReference>
<dbReference type="GO" id="GO:0070402">
    <property type="term" value="F:NADPH binding"/>
    <property type="evidence" value="ECO:0007669"/>
    <property type="project" value="InterPro"/>
</dbReference>
<keyword evidence="13" id="KW-0413">Isomerase</keyword>
<dbReference type="GO" id="GO:0030145">
    <property type="term" value="F:manganese ion binding"/>
    <property type="evidence" value="ECO:0007669"/>
    <property type="project" value="TreeGrafter"/>
</dbReference>
<dbReference type="NCBIfam" id="TIGR00243">
    <property type="entry name" value="Dxr"/>
    <property type="match status" value="1"/>
</dbReference>
<evidence type="ECO:0000313" key="14">
    <source>
        <dbReference type="Proteomes" id="UP000070401"/>
    </source>
</evidence>
<evidence type="ECO:0000256" key="5">
    <source>
        <dbReference type="ARBA" id="ARBA00023002"/>
    </source>
</evidence>
<dbReference type="InterPro" id="IPR036291">
    <property type="entry name" value="NAD(P)-bd_dom_sf"/>
</dbReference>
<evidence type="ECO:0000256" key="6">
    <source>
        <dbReference type="ARBA" id="ARBA00023211"/>
    </source>
</evidence>
<dbReference type="InterPro" id="IPR036169">
    <property type="entry name" value="DXPR_C_sf"/>
</dbReference>
<dbReference type="EMBL" id="LRPY01000142">
    <property type="protein sequence ID" value="KXA19576.1"/>
    <property type="molecule type" value="Genomic_DNA"/>
</dbReference>
<dbReference type="UniPathway" id="UPA00056">
    <property type="reaction ID" value="UER00092"/>
</dbReference>
<comment type="function">
    <text evidence="9">Catalyzes the NADPH-dependent rearrangement and reduction of 1-deoxy-D-xylulose-5-phosphate (DXP) to 2-C-methyl-D-erythritol 4-phosphate (MEP).</text>
</comment>
<keyword evidence="9" id="KW-0460">Magnesium</keyword>
<feature type="binding site" evidence="9">
    <location>
        <position position="41"/>
    </location>
    <ligand>
        <name>NADPH</name>
        <dbReference type="ChEBI" id="CHEBI:57783"/>
    </ligand>
</feature>
<comment type="catalytic activity">
    <reaction evidence="8">
        <text>2-C-methyl-D-erythritol 4-phosphate + NADP(+) = 1-deoxy-D-xylulose 5-phosphate + NADPH + H(+)</text>
        <dbReference type="Rhea" id="RHEA:13717"/>
        <dbReference type="ChEBI" id="CHEBI:15378"/>
        <dbReference type="ChEBI" id="CHEBI:57783"/>
        <dbReference type="ChEBI" id="CHEBI:57792"/>
        <dbReference type="ChEBI" id="CHEBI:58262"/>
        <dbReference type="ChEBI" id="CHEBI:58349"/>
        <dbReference type="EC" id="1.1.1.267"/>
    </reaction>
    <physiologicalReaction direction="right-to-left" evidence="8">
        <dbReference type="Rhea" id="RHEA:13719"/>
    </physiologicalReaction>
</comment>
<dbReference type="GO" id="GO:0030604">
    <property type="term" value="F:1-deoxy-D-xylulose-5-phosphate reductoisomerase activity"/>
    <property type="evidence" value="ECO:0007669"/>
    <property type="project" value="UniProtKB-UniRule"/>
</dbReference>
<dbReference type="InterPro" id="IPR013644">
    <property type="entry name" value="DXP_reductoisomerase_C"/>
</dbReference>
<dbReference type="SUPFAM" id="SSF55347">
    <property type="entry name" value="Glyceraldehyde-3-phosphate dehydrogenase-like, C-terminal domain"/>
    <property type="match status" value="1"/>
</dbReference>
<dbReference type="FunFam" id="3.40.50.720:FF:000045">
    <property type="entry name" value="1-deoxy-D-xylulose 5-phosphate reductoisomerase"/>
    <property type="match status" value="1"/>
</dbReference>
<keyword evidence="4 9" id="KW-0521">NADP</keyword>
<evidence type="ECO:0000256" key="2">
    <source>
        <dbReference type="ARBA" id="ARBA00006825"/>
    </source>
</evidence>
<feature type="binding site" evidence="9">
    <location>
        <position position="125"/>
    </location>
    <ligand>
        <name>1-deoxy-D-xylulose 5-phosphate</name>
        <dbReference type="ChEBI" id="CHEBI:57792"/>
    </ligand>
</feature>
<dbReference type="GO" id="GO:0051484">
    <property type="term" value="P:isopentenyl diphosphate biosynthetic process, methylerythritol 4-phosphate pathway involved in terpenoid biosynthetic process"/>
    <property type="evidence" value="ECO:0007669"/>
    <property type="project" value="UniProtKB-ARBA"/>
</dbReference>
<feature type="binding site" evidence="9">
    <location>
        <position position="16"/>
    </location>
    <ligand>
        <name>NADPH</name>
        <dbReference type="ChEBI" id="CHEBI:57783"/>
    </ligand>
</feature>
<comment type="similarity">
    <text evidence="2 9">Belongs to the DXR family.</text>
</comment>
<dbReference type="Gene3D" id="3.40.50.720">
    <property type="entry name" value="NAD(P)-binding Rossmann-like Domain"/>
    <property type="match status" value="1"/>
</dbReference>
<comment type="pathway">
    <text evidence="1 9">Isoprenoid biosynthesis; isopentenyl diphosphate biosynthesis via DXP pathway; isopentenyl diphosphate from 1-deoxy-D-xylulose 5-phosphate: step 1/6.</text>
</comment>
<dbReference type="PATRIC" id="fig|851.8.peg.1413"/>
<feature type="binding site" evidence="9">
    <location>
        <position position="152"/>
    </location>
    <ligand>
        <name>1-deoxy-D-xylulose 5-phosphate</name>
        <dbReference type="ChEBI" id="CHEBI:57792"/>
    </ligand>
</feature>
<gene>
    <name evidence="9" type="primary">dxr</name>
    <name evidence="13" type="ORF">HMPREF3221_01404</name>
</gene>
<feature type="binding site" evidence="9">
    <location>
        <position position="222"/>
    </location>
    <ligand>
        <name>Mn(2+)</name>
        <dbReference type="ChEBI" id="CHEBI:29035"/>
    </ligand>
</feature>
<keyword evidence="3 9" id="KW-0479">Metal-binding</keyword>
<evidence type="ECO:0000313" key="13">
    <source>
        <dbReference type="EMBL" id="KXA19576.1"/>
    </source>
</evidence>
<feature type="binding site" evidence="9">
    <location>
        <position position="177"/>
    </location>
    <ligand>
        <name>1-deoxy-D-xylulose 5-phosphate</name>
        <dbReference type="ChEBI" id="CHEBI:57792"/>
    </ligand>
</feature>
<reference evidence="14" key="1">
    <citation type="submission" date="2016-01" db="EMBL/GenBank/DDBJ databases">
        <authorList>
            <person name="Mitreva M."/>
            <person name="Pepin K.H."/>
            <person name="Mihindukulasuriya K.A."/>
            <person name="Fulton R."/>
            <person name="Fronick C."/>
            <person name="O'Laughlin M."/>
            <person name="Miner T."/>
            <person name="Herter B."/>
            <person name="Rosa B.A."/>
            <person name="Cordes M."/>
            <person name="Tomlinson C."/>
            <person name="Wollam A."/>
            <person name="Palsikar V.B."/>
            <person name="Mardis E.R."/>
            <person name="Wilson R.K."/>
        </authorList>
    </citation>
    <scope>NUCLEOTIDE SEQUENCE [LARGE SCALE GENOMIC DNA]</scope>
    <source>
        <strain evidence="14">MJR7757B</strain>
    </source>
</reference>
<comment type="caution">
    <text evidence="13">The sequence shown here is derived from an EMBL/GenBank/DDBJ whole genome shotgun (WGS) entry which is preliminary data.</text>
</comment>
<feature type="binding site" evidence="9">
    <location>
        <position position="40"/>
    </location>
    <ligand>
        <name>NADPH</name>
        <dbReference type="ChEBI" id="CHEBI:57783"/>
    </ligand>
</feature>
<comment type="cofactor">
    <cofactor evidence="9">
        <name>Mg(2+)</name>
        <dbReference type="ChEBI" id="CHEBI:18420"/>
    </cofactor>
    <cofactor evidence="9">
        <name>Mn(2+)</name>
        <dbReference type="ChEBI" id="CHEBI:29035"/>
    </cofactor>
</comment>
<organism evidence="13 14">
    <name type="scientific">Fusobacterium nucleatum</name>
    <dbReference type="NCBI Taxonomy" id="851"/>
    <lineage>
        <taxon>Bacteria</taxon>
        <taxon>Fusobacteriati</taxon>
        <taxon>Fusobacteriota</taxon>
        <taxon>Fusobacteriia</taxon>
        <taxon>Fusobacteriales</taxon>
        <taxon>Fusobacteriaceae</taxon>
        <taxon>Fusobacterium</taxon>
    </lineage>
</organism>
<dbReference type="SUPFAM" id="SSF69055">
    <property type="entry name" value="1-deoxy-D-xylulose-5-phosphate reductoisomerase, C-terminal domain"/>
    <property type="match status" value="1"/>
</dbReference>
<evidence type="ECO:0000256" key="9">
    <source>
        <dbReference type="HAMAP-Rule" id="MF_00183"/>
    </source>
</evidence>
<dbReference type="Pfam" id="PF13288">
    <property type="entry name" value="DXPR_C"/>
    <property type="match status" value="1"/>
</dbReference>
<dbReference type="EC" id="1.1.1.267" evidence="9"/>
<keyword evidence="14" id="KW-1185">Reference proteome</keyword>
<dbReference type="Gene3D" id="1.10.1740.10">
    <property type="match status" value="1"/>
</dbReference>
<name>A0A133NTG8_FUSNU</name>
<evidence type="ECO:0000259" key="11">
    <source>
        <dbReference type="Pfam" id="PF08436"/>
    </source>
</evidence>
<dbReference type="InterPro" id="IPR026877">
    <property type="entry name" value="DXPR_C"/>
</dbReference>
<dbReference type="STRING" id="1408287.GCA_000493815_00921"/>
<evidence type="ECO:0000259" key="12">
    <source>
        <dbReference type="Pfam" id="PF13288"/>
    </source>
</evidence>
<feature type="domain" description="DXP reductoisomerase C-terminal" evidence="12">
    <location>
        <begin position="262"/>
        <end position="382"/>
    </location>
</feature>
<proteinExistence type="inferred from homology"/>
<feature type="binding site" evidence="9">
    <location>
        <position position="13"/>
    </location>
    <ligand>
        <name>NADPH</name>
        <dbReference type="ChEBI" id="CHEBI:57783"/>
    </ligand>
</feature>
<keyword evidence="5 9" id="KW-0560">Oxidoreductase</keyword>
<feature type="binding site" evidence="9">
    <location>
        <position position="222"/>
    </location>
    <ligand>
        <name>1-deoxy-D-xylulose 5-phosphate</name>
        <dbReference type="ChEBI" id="CHEBI:57792"/>
    </ligand>
</feature>
<dbReference type="AlphaFoldDB" id="A0A133NTG8"/>
<sequence length="390" mass="43924">MIKMKKILILGSTGSIGTNALELIRNNKEHYQVIGISGNKNIELLKKQIEEFKPISIYVGTEQDALNLKKEYSFLKEVYFGENGLAELSKNSDYDIILTAVSGAIGIDSTVEAIKREKRIALANKETMVSAGAYINKLLKEYPKAEIVPVDSEHSALFQSLQGFKKENVKKLIITASGGTFRGKDLVYLENVTVEQALKHPNWSMGKKITIDSSTLVNKGLEVIEAHELFNVDYDNIEVIVHPQSIVHSMVEYVDGSIIAQMGVANMKTPILYAFTYPEKEFNSSINFLDLIKTNNLTFEEPDRKTFKGIDLAYRAGKIGGTMPTVFNASNEVAVELFMKKKIKFLDVYRIIEEAMDSHQVLSLNTDNALNIIKEVDKETRKKVREQWEK</sequence>
<feature type="binding site" evidence="9">
    <location>
        <position position="206"/>
    </location>
    <ligand>
        <name>NADPH</name>
        <dbReference type="ChEBI" id="CHEBI:57783"/>
    </ligand>
</feature>
<feature type="binding site" evidence="9">
    <location>
        <position position="218"/>
    </location>
    <ligand>
        <name>1-deoxy-D-xylulose 5-phosphate</name>
        <dbReference type="ChEBI" id="CHEBI:57792"/>
    </ligand>
</feature>
<feature type="binding site" evidence="9">
    <location>
        <position position="219"/>
    </location>
    <ligand>
        <name>1-deoxy-D-xylulose 5-phosphate</name>
        <dbReference type="ChEBI" id="CHEBI:57792"/>
    </ligand>
</feature>
<dbReference type="eggNOG" id="COG0743">
    <property type="taxonomic scope" value="Bacteria"/>
</dbReference>
<accession>A0A133NTG8</accession>
<evidence type="ECO:0000259" key="10">
    <source>
        <dbReference type="Pfam" id="PF02670"/>
    </source>
</evidence>
<evidence type="ECO:0000256" key="7">
    <source>
        <dbReference type="ARBA" id="ARBA00023229"/>
    </source>
</evidence>
<feature type="binding site" evidence="9">
    <location>
        <position position="200"/>
    </location>
    <ligand>
        <name>1-deoxy-D-xylulose 5-phosphate</name>
        <dbReference type="ChEBI" id="CHEBI:57792"/>
    </ligand>
</feature>
<dbReference type="PANTHER" id="PTHR30525:SF0">
    <property type="entry name" value="1-DEOXY-D-XYLULOSE 5-PHOSPHATE REDUCTOISOMERASE, CHLOROPLASTIC"/>
    <property type="match status" value="1"/>
</dbReference>
<feature type="domain" description="1-deoxy-D-xylulose 5-phosphate reductoisomerase C-terminal" evidence="11">
    <location>
        <begin position="147"/>
        <end position="230"/>
    </location>
</feature>
<dbReference type="SUPFAM" id="SSF51735">
    <property type="entry name" value="NAD(P)-binding Rossmann-fold domains"/>
    <property type="match status" value="1"/>
</dbReference>
<evidence type="ECO:0000256" key="4">
    <source>
        <dbReference type="ARBA" id="ARBA00022857"/>
    </source>
</evidence>
<feature type="binding site" evidence="9">
    <location>
        <position position="151"/>
    </location>
    <ligand>
        <name>Mn(2+)</name>
        <dbReference type="ChEBI" id="CHEBI:29035"/>
    </ligand>
</feature>
<keyword evidence="7 9" id="KW-0414">Isoprene biosynthesis</keyword>
<dbReference type="InterPro" id="IPR013512">
    <property type="entry name" value="DXP_reductoisomerase_N"/>
</dbReference>
<dbReference type="InterPro" id="IPR003821">
    <property type="entry name" value="DXP_reductoisomerase"/>
</dbReference>
<protein>
    <recommendedName>
        <fullName evidence="9">1-deoxy-D-xylulose 5-phosphate reductoisomerase</fullName>
        <shortName evidence="9">DXP reductoisomerase</shortName>
        <ecNumber evidence="9">1.1.1.267</ecNumber>
    </recommendedName>
    <alternativeName>
        <fullName evidence="9">1-deoxyxylulose-5-phosphate reductoisomerase</fullName>
    </alternativeName>
    <alternativeName>
        <fullName evidence="9">2-C-methyl-D-erythritol 4-phosphate synthase</fullName>
    </alternativeName>
</protein>
<feature type="binding site" evidence="9">
    <location>
        <position position="153"/>
    </location>
    <ligand>
        <name>Mn(2+)</name>
        <dbReference type="ChEBI" id="CHEBI:29035"/>
    </ligand>
</feature>
<feature type="binding site" evidence="9">
    <location>
        <position position="15"/>
    </location>
    <ligand>
        <name>NADPH</name>
        <dbReference type="ChEBI" id="CHEBI:57783"/>
    </ligand>
</feature>
<comment type="caution">
    <text evidence="9">Lacks conserved residue(s) required for the propagation of feature annotation.</text>
</comment>
<feature type="binding site" evidence="9">
    <location>
        <position position="153"/>
    </location>
    <ligand>
        <name>1-deoxy-D-xylulose 5-phosphate</name>
        <dbReference type="ChEBI" id="CHEBI:57792"/>
    </ligand>
</feature>
<dbReference type="Proteomes" id="UP000070401">
    <property type="component" value="Unassembled WGS sequence"/>
</dbReference>
<dbReference type="GO" id="GO:0016853">
    <property type="term" value="F:isomerase activity"/>
    <property type="evidence" value="ECO:0007669"/>
    <property type="project" value="UniProtKB-KW"/>
</dbReference>
<dbReference type="Pfam" id="PF08436">
    <property type="entry name" value="DXP_redisom_C"/>
    <property type="match status" value="1"/>
</dbReference>
<feature type="binding site" evidence="9">
    <location>
        <position position="213"/>
    </location>
    <ligand>
        <name>1-deoxy-D-xylulose 5-phosphate</name>
        <dbReference type="ChEBI" id="CHEBI:57792"/>
    </ligand>
</feature>
<evidence type="ECO:0000256" key="1">
    <source>
        <dbReference type="ARBA" id="ARBA00005094"/>
    </source>
</evidence>
<feature type="domain" description="1-deoxy-D-xylulose 5-phosphate reductoisomerase N-terminal" evidence="10">
    <location>
        <begin position="7"/>
        <end position="132"/>
    </location>
</feature>
<dbReference type="PANTHER" id="PTHR30525">
    <property type="entry name" value="1-DEOXY-D-XYLULOSE 5-PHOSPHATE REDUCTOISOMERASE"/>
    <property type="match status" value="1"/>
</dbReference>
<feature type="binding site" evidence="9">
    <location>
        <position position="124"/>
    </location>
    <ligand>
        <name>NADPH</name>
        <dbReference type="ChEBI" id="CHEBI:57783"/>
    </ligand>
</feature>
<evidence type="ECO:0000256" key="3">
    <source>
        <dbReference type="ARBA" id="ARBA00022723"/>
    </source>
</evidence>